<dbReference type="InterPro" id="IPR013784">
    <property type="entry name" value="Carb-bd-like_fold"/>
</dbReference>
<reference evidence="15" key="3">
    <citation type="submission" date="2025-04" db="UniProtKB">
        <authorList>
            <consortium name="RefSeq"/>
        </authorList>
    </citation>
    <scope>IDENTIFICATION</scope>
    <source>
        <strain evidence="15">CBS 781.70</strain>
    </source>
</reference>
<evidence type="ECO:0000256" key="5">
    <source>
        <dbReference type="ARBA" id="ARBA00022525"/>
    </source>
</evidence>
<evidence type="ECO:0000256" key="7">
    <source>
        <dbReference type="ARBA" id="ARBA00023239"/>
    </source>
</evidence>
<evidence type="ECO:0000313" key="14">
    <source>
        <dbReference type="Proteomes" id="UP000504638"/>
    </source>
</evidence>
<dbReference type="InterPro" id="IPR051850">
    <property type="entry name" value="Polysacch_Lyase_4"/>
</dbReference>
<name>A0A6G1G8K0_9PEZI</name>
<comment type="similarity">
    <text evidence="3">Belongs to the polysaccharide lyase 4 family.</text>
</comment>
<proteinExistence type="inferred from homology"/>
<evidence type="ECO:0000256" key="6">
    <source>
        <dbReference type="ARBA" id="ARBA00022729"/>
    </source>
</evidence>
<evidence type="ECO:0000256" key="8">
    <source>
        <dbReference type="ARBA" id="ARBA00023277"/>
    </source>
</evidence>
<dbReference type="InterPro" id="IPR029413">
    <property type="entry name" value="RG-lyase_II"/>
</dbReference>
<evidence type="ECO:0000313" key="15">
    <source>
        <dbReference type="RefSeq" id="XP_033536029.1"/>
    </source>
</evidence>
<dbReference type="OrthoDB" id="1179585at2759"/>
<dbReference type="Pfam" id="PF14683">
    <property type="entry name" value="CBM-like"/>
    <property type="match status" value="1"/>
</dbReference>
<dbReference type="GO" id="GO:0000272">
    <property type="term" value="P:polysaccharide catabolic process"/>
    <property type="evidence" value="ECO:0007669"/>
    <property type="project" value="UniProtKB-KW"/>
</dbReference>
<feature type="signal peptide" evidence="10">
    <location>
        <begin position="1"/>
        <end position="19"/>
    </location>
</feature>
<dbReference type="Gene3D" id="2.60.120.260">
    <property type="entry name" value="Galactose-binding domain-like"/>
    <property type="match status" value="1"/>
</dbReference>
<evidence type="ECO:0000313" key="13">
    <source>
        <dbReference type="EMBL" id="KAF1814398.1"/>
    </source>
</evidence>
<organism evidence="13">
    <name type="scientific">Eremomyces bilateralis CBS 781.70</name>
    <dbReference type="NCBI Taxonomy" id="1392243"/>
    <lineage>
        <taxon>Eukaryota</taxon>
        <taxon>Fungi</taxon>
        <taxon>Dikarya</taxon>
        <taxon>Ascomycota</taxon>
        <taxon>Pezizomycotina</taxon>
        <taxon>Dothideomycetes</taxon>
        <taxon>Dothideomycetes incertae sedis</taxon>
        <taxon>Eremomycetales</taxon>
        <taxon>Eremomycetaceae</taxon>
        <taxon>Eremomyces</taxon>
    </lineage>
</organism>
<keyword evidence="8" id="KW-0119">Carbohydrate metabolism</keyword>
<dbReference type="Gene3D" id="2.60.40.1120">
    <property type="entry name" value="Carboxypeptidase-like, regulatory domain"/>
    <property type="match status" value="1"/>
</dbReference>
<dbReference type="GO" id="GO:0102210">
    <property type="term" value="F:rhamnogalacturonan endolyase activity"/>
    <property type="evidence" value="ECO:0007669"/>
    <property type="project" value="UniProtKB-EC"/>
</dbReference>
<comment type="catalytic activity">
    <reaction evidence="1">
        <text>Endotype eliminative cleavage of L-alpha-rhamnopyranosyl-(1-&gt;4)-alpha-D-galactopyranosyluronic acid bonds of rhamnogalacturonan I domains in ramified hairy regions of pectin leaving L-rhamnopyranose at the reducing end and 4-deoxy-4,5-unsaturated D-galactopyranosyluronic acid at the non-reducing end.</text>
        <dbReference type="EC" id="4.2.2.23"/>
    </reaction>
</comment>
<dbReference type="Gene3D" id="2.70.98.10">
    <property type="match status" value="1"/>
</dbReference>
<dbReference type="Proteomes" id="UP000504638">
    <property type="component" value="Unplaced"/>
</dbReference>
<feature type="domain" description="Rhamnogalacturonan lyase" evidence="11">
    <location>
        <begin position="404"/>
        <end position="562"/>
    </location>
</feature>
<reference evidence="15" key="2">
    <citation type="submission" date="2020-04" db="EMBL/GenBank/DDBJ databases">
        <authorList>
            <consortium name="NCBI Genome Project"/>
        </authorList>
    </citation>
    <scope>NUCLEOTIDE SEQUENCE</scope>
    <source>
        <strain evidence="15">CBS 781.70</strain>
    </source>
</reference>
<dbReference type="RefSeq" id="XP_033536029.1">
    <property type="nucleotide sequence ID" value="XM_033677437.1"/>
</dbReference>
<evidence type="ECO:0000256" key="1">
    <source>
        <dbReference type="ARBA" id="ARBA00001324"/>
    </source>
</evidence>
<dbReference type="SUPFAM" id="SSF49452">
    <property type="entry name" value="Starch-binding domain-like"/>
    <property type="match status" value="1"/>
</dbReference>
<gene>
    <name evidence="13 15" type="ORF">P152DRAFT_432296</name>
</gene>
<comment type="subcellular location">
    <subcellularLocation>
        <location evidence="2">Secreted</location>
    </subcellularLocation>
</comment>
<feature type="chain" id="PRO_5044631915" description="rhamnogalacturonan endolyase" evidence="10">
    <location>
        <begin position="20"/>
        <end position="565"/>
    </location>
</feature>
<dbReference type="GeneID" id="54418007"/>
<evidence type="ECO:0000259" key="11">
    <source>
        <dbReference type="Pfam" id="PF14683"/>
    </source>
</evidence>
<keyword evidence="5" id="KW-0964">Secreted</keyword>
<dbReference type="Pfam" id="PF14686">
    <property type="entry name" value="fn3_3"/>
    <property type="match status" value="1"/>
</dbReference>
<evidence type="ECO:0000256" key="4">
    <source>
        <dbReference type="ARBA" id="ARBA00012437"/>
    </source>
</evidence>
<dbReference type="InterPro" id="IPR029411">
    <property type="entry name" value="RG-lyase_III"/>
</dbReference>
<evidence type="ECO:0000256" key="3">
    <source>
        <dbReference type="ARBA" id="ARBA00010418"/>
    </source>
</evidence>
<dbReference type="PANTHER" id="PTHR32018:SF1">
    <property type="entry name" value="RHAMNOGALACTURONAN ENDOLYASE"/>
    <property type="match status" value="1"/>
</dbReference>
<dbReference type="GO" id="GO:0005576">
    <property type="term" value="C:extracellular region"/>
    <property type="evidence" value="ECO:0007669"/>
    <property type="project" value="UniProtKB-SubCell"/>
</dbReference>
<dbReference type="AlphaFoldDB" id="A0A6G1G8K0"/>
<reference evidence="13 15" key="1">
    <citation type="submission" date="2020-01" db="EMBL/GenBank/DDBJ databases">
        <authorList>
            <consortium name="DOE Joint Genome Institute"/>
            <person name="Haridas S."/>
            <person name="Albert R."/>
            <person name="Binder M."/>
            <person name="Bloem J."/>
            <person name="Labutti K."/>
            <person name="Salamov A."/>
            <person name="Andreopoulos B."/>
            <person name="Baker S.E."/>
            <person name="Barry K."/>
            <person name="Bills G."/>
            <person name="Bluhm B.H."/>
            <person name="Cannon C."/>
            <person name="Castanera R."/>
            <person name="Culley D.E."/>
            <person name="Daum C."/>
            <person name="Ezra D."/>
            <person name="Gonzalez J.B."/>
            <person name="Henrissat B."/>
            <person name="Kuo A."/>
            <person name="Liang C."/>
            <person name="Lipzen A."/>
            <person name="Lutzoni F."/>
            <person name="Magnuson J."/>
            <person name="Mondo S."/>
            <person name="Nolan M."/>
            <person name="Ohm R."/>
            <person name="Pangilinan J."/>
            <person name="Park H.-J."/>
            <person name="Ramirez L."/>
            <person name="Alfaro M."/>
            <person name="Sun H."/>
            <person name="Tritt A."/>
            <person name="Yoshinaga Y."/>
            <person name="Zwiers L.-H."/>
            <person name="Turgeon B.G."/>
            <person name="Goodwin S.B."/>
            <person name="Spatafora J.W."/>
            <person name="Crous P.W."/>
            <person name="Grigoriev I.V."/>
        </authorList>
    </citation>
    <scope>NUCLEOTIDE SEQUENCE</scope>
    <source>
        <strain evidence="13 15">CBS 781.70</strain>
    </source>
</reference>
<dbReference type="CDD" id="cd10316">
    <property type="entry name" value="RGL4_M"/>
    <property type="match status" value="1"/>
</dbReference>
<dbReference type="EC" id="4.2.2.23" evidence="4"/>
<dbReference type="EMBL" id="ML975153">
    <property type="protein sequence ID" value="KAF1814398.1"/>
    <property type="molecule type" value="Genomic_DNA"/>
</dbReference>
<evidence type="ECO:0000256" key="2">
    <source>
        <dbReference type="ARBA" id="ARBA00004613"/>
    </source>
</evidence>
<dbReference type="CDD" id="cd10320">
    <property type="entry name" value="RGL4_N"/>
    <property type="match status" value="1"/>
</dbReference>
<sequence length="565" mass="62595">MILPFTALFFVVNALGVLGQKPFLEKAGDRQWRIGNNLWSIVQGRDTATKLQFKGRDLVSGTKGHYLSIGEYGNNGKTSLQWTSADIVQRGSDFIDIRFNSNEGEMHWVIKDNEPGAHQYFVNKRLPRIGEFRSILRLDPGLFPKGRTSVKDGNLPSLSDIKKSTKTQDETWKKSDGSYITKYDWSDNVRSMDFYGVYGGSFGAWYMHAGRDYFNGNHLKQELMVHRETNSGDAVMLNMIHGTHFQASSADEPPSGKMWGPWFLYFNGGSVADAKSRYESEVKQWPYSWVTDAAYKSRGVVSGDLTLQDGRPAAGAAVFLGDNNPTKTDMDMGTTYYYTAYADAEGQFSIPNVRSGTYGLRAWANGGNISDVLTTFSKNGVTVTAGQTNALGALQWPLPGRQKVFQVGEYDRKSTGFGPADRPMFQAGLIDRCPASLTYTVGRSSPADWCFGMYKRGTWTIAFTLDDPPPAGKQAILTVSLAGYSGMSCGVTVNKKTNIGSFRSSNPASDPGTYRSATVNGEWRLWEYKFSGSALQKGANTVEFTVNEEQQWRGILWDTVVLEFA</sequence>
<evidence type="ECO:0000256" key="9">
    <source>
        <dbReference type="ARBA" id="ARBA00023326"/>
    </source>
</evidence>
<dbReference type="PANTHER" id="PTHR32018">
    <property type="entry name" value="RHAMNOGALACTURONATE LYASE FAMILY PROTEIN"/>
    <property type="match status" value="1"/>
</dbReference>
<dbReference type="InterPro" id="IPR014718">
    <property type="entry name" value="GH-type_carb-bd"/>
</dbReference>
<dbReference type="GO" id="GO:0030246">
    <property type="term" value="F:carbohydrate binding"/>
    <property type="evidence" value="ECO:0007669"/>
    <property type="project" value="InterPro"/>
</dbReference>
<protein>
    <recommendedName>
        <fullName evidence="4">rhamnogalacturonan endolyase</fullName>
        <ecNumber evidence="4">4.2.2.23</ecNumber>
    </recommendedName>
</protein>
<feature type="domain" description="Rhamnogalacturonan lyase" evidence="12">
    <location>
        <begin position="309"/>
        <end position="390"/>
    </location>
</feature>
<keyword evidence="14" id="KW-1185">Reference proteome</keyword>
<evidence type="ECO:0000259" key="12">
    <source>
        <dbReference type="Pfam" id="PF14686"/>
    </source>
</evidence>
<dbReference type="InterPro" id="IPR008979">
    <property type="entry name" value="Galactose-bd-like_sf"/>
</dbReference>
<evidence type="ECO:0000256" key="10">
    <source>
        <dbReference type="SAM" id="SignalP"/>
    </source>
</evidence>
<dbReference type="SUPFAM" id="SSF74650">
    <property type="entry name" value="Galactose mutarotase-like"/>
    <property type="match status" value="1"/>
</dbReference>
<dbReference type="SUPFAM" id="SSF49785">
    <property type="entry name" value="Galactose-binding domain-like"/>
    <property type="match status" value="1"/>
</dbReference>
<accession>A0A6G1G8K0</accession>
<keyword evidence="9" id="KW-0624">Polysaccharide degradation</keyword>
<keyword evidence="7" id="KW-0456">Lyase</keyword>
<dbReference type="InterPro" id="IPR011013">
    <property type="entry name" value="Gal_mutarotase_sf_dom"/>
</dbReference>
<keyword evidence="6 10" id="KW-0732">Signal</keyword>